<comment type="caution">
    <text evidence="3">The sequence shown here is derived from an EMBL/GenBank/DDBJ whole genome shotgun (WGS) entry which is preliminary data.</text>
</comment>
<evidence type="ECO:0000313" key="4">
    <source>
        <dbReference type="EMBL" id="GES89765.1"/>
    </source>
</evidence>
<proteinExistence type="predicted"/>
<feature type="compositionally biased region" description="Low complexity" evidence="1">
    <location>
        <begin position="107"/>
        <end position="120"/>
    </location>
</feature>
<dbReference type="PANTHER" id="PTHR39468">
    <property type="entry name" value="CHROMOSOME 7, WHOLE GENOME SHOTGUN SEQUENCE"/>
    <property type="match status" value="1"/>
</dbReference>
<keyword evidence="5" id="KW-1185">Reference proteome</keyword>
<dbReference type="PANTHER" id="PTHR39468:SF1">
    <property type="entry name" value="MTF2-LIKE C-TERMINAL DOMAIN-CONTAINING PROTEIN"/>
    <property type="match status" value="1"/>
</dbReference>
<feature type="domain" description="Mtf2-like C-terminal" evidence="2">
    <location>
        <begin position="267"/>
        <end position="429"/>
    </location>
</feature>
<sequence>MLQQLIRKCNSGNNIGDILRVIFRVTKLNKNQRYITTSSSARVLPDNIQIEESHQLETENTLTIDDDNLMNQQEYSEPDNDETSSSDDWKFLFEVVIEDDKDDNNDENNSNNNNNNNNNDNNKENNKKQELFTSISSIKQQSLRSDFNQKIQNQFISDEKDKDAFRRIFRTLLDNQIHDQLKDSKLKEKSKSRQKLLTIEKHLIDLMKRSGEQKLKQEKEKEKEKENKWVKEHYENSIPNDSNIMNTKSSSSNLSNETKSSIKISDELLLKCETKKQLLDFISKNIFGIGSDKKFSSDSKLLLDDFNRPFPFKYAKLLKQSILVCKKFKDPYLALSIFEQTKRRGLLSYQLGCTTEVYNQIILIRWEFWKDLKGIENLLNEMIDNEISFNKETSDIIDSVELEVISFNNLKRWDSFDRKSYNNIINLFENKRKKFQSLY</sequence>
<evidence type="ECO:0000313" key="3">
    <source>
        <dbReference type="EMBL" id="GBC05585.1"/>
    </source>
</evidence>
<reference evidence="4" key="2">
    <citation type="submission" date="2019-10" db="EMBL/GenBank/DDBJ databases">
        <title>Conservation and host-specific expression of non-tandemly repeated heterogenous ribosome RNA gene in arbuscular mycorrhizal fungi.</title>
        <authorList>
            <person name="Maeda T."/>
            <person name="Kobayashi Y."/>
            <person name="Nakagawa T."/>
            <person name="Ezawa T."/>
            <person name="Yamaguchi K."/>
            <person name="Bino T."/>
            <person name="Nishimoto Y."/>
            <person name="Shigenobu S."/>
            <person name="Kawaguchi M."/>
        </authorList>
    </citation>
    <scope>NUCLEOTIDE SEQUENCE</scope>
    <source>
        <strain evidence="4">HR1</strain>
    </source>
</reference>
<dbReference type="EMBL" id="BEXD01004015">
    <property type="protein sequence ID" value="GBC05585.1"/>
    <property type="molecule type" value="Genomic_DNA"/>
</dbReference>
<feature type="region of interest" description="Disordered" evidence="1">
    <location>
        <begin position="52"/>
        <end position="86"/>
    </location>
</feature>
<dbReference type="AlphaFoldDB" id="A0A2Z6S3Y3"/>
<feature type="compositionally biased region" description="Acidic residues" evidence="1">
    <location>
        <begin position="76"/>
        <end position="85"/>
    </location>
</feature>
<dbReference type="Pfam" id="PF19189">
    <property type="entry name" value="Mtf2"/>
    <property type="match status" value="1"/>
</dbReference>
<dbReference type="OrthoDB" id="2444174at2759"/>
<organism evidence="3 5">
    <name type="scientific">Rhizophagus clarus</name>
    <dbReference type="NCBI Taxonomy" id="94130"/>
    <lineage>
        <taxon>Eukaryota</taxon>
        <taxon>Fungi</taxon>
        <taxon>Fungi incertae sedis</taxon>
        <taxon>Mucoromycota</taxon>
        <taxon>Glomeromycotina</taxon>
        <taxon>Glomeromycetes</taxon>
        <taxon>Glomerales</taxon>
        <taxon>Glomeraceae</taxon>
        <taxon>Rhizophagus</taxon>
    </lineage>
</organism>
<dbReference type="EMBL" id="BLAL01000191">
    <property type="protein sequence ID" value="GES89765.1"/>
    <property type="molecule type" value="Genomic_DNA"/>
</dbReference>
<protein>
    <recommendedName>
        <fullName evidence="2">Mtf2-like C-terminal domain-containing protein</fullName>
    </recommendedName>
</protein>
<reference evidence="3 5" key="1">
    <citation type="submission" date="2017-11" db="EMBL/GenBank/DDBJ databases">
        <title>The genome of Rhizophagus clarus HR1 reveals common genetic basis of auxotrophy among arbuscular mycorrhizal fungi.</title>
        <authorList>
            <person name="Kobayashi Y."/>
        </authorList>
    </citation>
    <scope>NUCLEOTIDE SEQUENCE [LARGE SCALE GENOMIC DNA]</scope>
    <source>
        <strain evidence="3 5">HR1</strain>
    </source>
</reference>
<dbReference type="InterPro" id="IPR043837">
    <property type="entry name" value="Mtf2-like_C"/>
</dbReference>
<evidence type="ECO:0000259" key="2">
    <source>
        <dbReference type="Pfam" id="PF19189"/>
    </source>
</evidence>
<feature type="compositionally biased region" description="Polar residues" evidence="1">
    <location>
        <begin position="58"/>
        <end position="75"/>
    </location>
</feature>
<dbReference type="STRING" id="94130.A0A2Z6S3Y3"/>
<dbReference type="Proteomes" id="UP000247702">
    <property type="component" value="Unassembled WGS sequence"/>
</dbReference>
<name>A0A2Z6S3Y3_9GLOM</name>
<gene>
    <name evidence="4" type="ORF">RCL2_001664600</name>
    <name evidence="3" type="ORF">RclHR1_00630032</name>
</gene>
<dbReference type="Proteomes" id="UP000615446">
    <property type="component" value="Unassembled WGS sequence"/>
</dbReference>
<accession>A0A2Z6S3Y3</accession>
<feature type="region of interest" description="Disordered" evidence="1">
    <location>
        <begin position="101"/>
        <end position="125"/>
    </location>
</feature>
<dbReference type="InterPro" id="IPR040009">
    <property type="entry name" value="Mtf2/C5D6.12-like"/>
</dbReference>
<dbReference type="GO" id="GO:0005739">
    <property type="term" value="C:mitochondrion"/>
    <property type="evidence" value="ECO:0007669"/>
    <property type="project" value="InterPro"/>
</dbReference>
<evidence type="ECO:0000313" key="5">
    <source>
        <dbReference type="Proteomes" id="UP000247702"/>
    </source>
</evidence>
<evidence type="ECO:0000256" key="1">
    <source>
        <dbReference type="SAM" id="MobiDB-lite"/>
    </source>
</evidence>